<organism evidence="4 5">
    <name type="scientific">Candidatus Alistipes avicola</name>
    <dbReference type="NCBI Taxonomy" id="2838432"/>
    <lineage>
        <taxon>Bacteria</taxon>
        <taxon>Pseudomonadati</taxon>
        <taxon>Bacteroidota</taxon>
        <taxon>Bacteroidia</taxon>
        <taxon>Bacteroidales</taxon>
        <taxon>Rikenellaceae</taxon>
        <taxon>Alistipes</taxon>
    </lineage>
</organism>
<dbReference type="InterPro" id="IPR011055">
    <property type="entry name" value="Dup_hybrid_motif"/>
</dbReference>
<evidence type="ECO:0000313" key="5">
    <source>
        <dbReference type="Proteomes" id="UP000824259"/>
    </source>
</evidence>
<evidence type="ECO:0000256" key="2">
    <source>
        <dbReference type="SAM" id="Phobius"/>
    </source>
</evidence>
<dbReference type="InterPro" id="IPR050570">
    <property type="entry name" value="Cell_wall_metabolism_enzyme"/>
</dbReference>
<keyword evidence="2" id="KW-0472">Membrane</keyword>
<protein>
    <submittedName>
        <fullName evidence="4">M23 family metallopeptidase</fullName>
    </submittedName>
</protein>
<keyword evidence="1" id="KW-0732">Signal</keyword>
<comment type="caution">
    <text evidence="4">The sequence shown here is derived from an EMBL/GenBank/DDBJ whole genome shotgun (WGS) entry which is preliminary data.</text>
</comment>
<name>A0A9D2RI94_9BACT</name>
<feature type="domain" description="M23ase beta-sheet core" evidence="3">
    <location>
        <begin position="188"/>
        <end position="283"/>
    </location>
</feature>
<gene>
    <name evidence="4" type="ORF">H9779_07795</name>
</gene>
<keyword evidence="2" id="KW-0812">Transmembrane</keyword>
<accession>A0A9D2RI94</accession>
<reference evidence="4" key="2">
    <citation type="submission" date="2021-04" db="EMBL/GenBank/DDBJ databases">
        <authorList>
            <person name="Gilroy R."/>
        </authorList>
    </citation>
    <scope>NUCLEOTIDE SEQUENCE</scope>
    <source>
        <strain evidence="4">CHK169-11906</strain>
    </source>
</reference>
<keyword evidence="2" id="KW-1133">Transmembrane helix</keyword>
<dbReference type="SUPFAM" id="SSF51261">
    <property type="entry name" value="Duplicated hybrid motif"/>
    <property type="match status" value="1"/>
</dbReference>
<feature type="transmembrane region" description="Helical" evidence="2">
    <location>
        <begin position="41"/>
        <end position="69"/>
    </location>
</feature>
<dbReference type="Gene3D" id="2.70.70.10">
    <property type="entry name" value="Glucose Permease (Domain IIA)"/>
    <property type="match status" value="1"/>
</dbReference>
<sequence length="289" mass="32648">MNALQTIAGWWKRFTRKRRLCMLNPTNNTEEWYTHISRAGLVTAFLAFTLLLFIIELSIIAYTPVLNLLPGYRIEAARSRDMLLKNIVRLDSMERMMNDMMTYNNNIALIMDGKTPVVRILENTDSVRSDKTLVAPNREDSLLRAQMEGNGPYSLNQNGEAKSARKSIDMVSPIEGIILERFDIKRENFGIRIAASPDTQIVAADDGSVVLNLWTPETGYIIEIQHSDNLISIYRNLSKSLVSVGQRVKRGEAIGANTETLTDGGDAKIFEFELWNNGKPVDPESYIVF</sequence>
<proteinExistence type="predicted"/>
<evidence type="ECO:0000259" key="3">
    <source>
        <dbReference type="Pfam" id="PF01551"/>
    </source>
</evidence>
<dbReference type="InterPro" id="IPR016047">
    <property type="entry name" value="M23ase_b-sheet_dom"/>
</dbReference>
<dbReference type="Pfam" id="PF01551">
    <property type="entry name" value="Peptidase_M23"/>
    <property type="match status" value="1"/>
</dbReference>
<dbReference type="PANTHER" id="PTHR21666:SF289">
    <property type="entry name" value="L-ALA--D-GLU ENDOPEPTIDASE"/>
    <property type="match status" value="1"/>
</dbReference>
<reference evidence="4" key="1">
    <citation type="journal article" date="2021" name="PeerJ">
        <title>Extensive microbial diversity within the chicken gut microbiome revealed by metagenomics and culture.</title>
        <authorList>
            <person name="Gilroy R."/>
            <person name="Ravi A."/>
            <person name="Getino M."/>
            <person name="Pursley I."/>
            <person name="Horton D.L."/>
            <person name="Alikhan N.F."/>
            <person name="Baker D."/>
            <person name="Gharbi K."/>
            <person name="Hall N."/>
            <person name="Watson M."/>
            <person name="Adriaenssens E.M."/>
            <person name="Foster-Nyarko E."/>
            <person name="Jarju S."/>
            <person name="Secka A."/>
            <person name="Antonio M."/>
            <person name="Oren A."/>
            <person name="Chaudhuri R.R."/>
            <person name="La Ragione R."/>
            <person name="Hildebrand F."/>
            <person name="Pallen M.J."/>
        </authorList>
    </citation>
    <scope>NUCLEOTIDE SEQUENCE</scope>
    <source>
        <strain evidence="4">CHK169-11906</strain>
    </source>
</reference>
<dbReference type="PANTHER" id="PTHR21666">
    <property type="entry name" value="PEPTIDASE-RELATED"/>
    <property type="match status" value="1"/>
</dbReference>
<dbReference type="CDD" id="cd12797">
    <property type="entry name" value="M23_peptidase"/>
    <property type="match status" value="1"/>
</dbReference>
<evidence type="ECO:0000313" key="4">
    <source>
        <dbReference type="EMBL" id="HJA99481.1"/>
    </source>
</evidence>
<dbReference type="AlphaFoldDB" id="A0A9D2RI94"/>
<dbReference type="GO" id="GO:0004222">
    <property type="term" value="F:metalloendopeptidase activity"/>
    <property type="evidence" value="ECO:0007669"/>
    <property type="project" value="TreeGrafter"/>
</dbReference>
<dbReference type="Proteomes" id="UP000824259">
    <property type="component" value="Unassembled WGS sequence"/>
</dbReference>
<dbReference type="EMBL" id="DWYR01000025">
    <property type="protein sequence ID" value="HJA99481.1"/>
    <property type="molecule type" value="Genomic_DNA"/>
</dbReference>
<evidence type="ECO:0000256" key="1">
    <source>
        <dbReference type="ARBA" id="ARBA00022729"/>
    </source>
</evidence>